<dbReference type="RefSeq" id="XP_067718339.1">
    <property type="nucleotide sequence ID" value="XM_067862238.1"/>
</dbReference>
<dbReference type="EMBL" id="BPLF01000006">
    <property type="protein sequence ID" value="GIX66270.1"/>
    <property type="molecule type" value="Genomic_DNA"/>
</dbReference>
<evidence type="ECO:0000313" key="6">
    <source>
        <dbReference type="EMBL" id="GIX66270.1"/>
    </source>
</evidence>
<dbReference type="InterPro" id="IPR012340">
    <property type="entry name" value="NA-bd_OB-fold"/>
</dbReference>
<proteinExistence type="predicted"/>
<gene>
    <name evidence="6" type="ORF">BcabD6B2_57060</name>
</gene>
<comment type="caution">
    <text evidence="6">The sequence shown here is derived from an EMBL/GenBank/DDBJ whole genome shotgun (WGS) entry which is preliminary data.</text>
</comment>
<keyword evidence="7" id="KW-1185">Reference proteome</keyword>
<dbReference type="SUPFAM" id="SSF50249">
    <property type="entry name" value="Nucleic acid-binding proteins"/>
    <property type="match status" value="1"/>
</dbReference>
<feature type="coiled-coil region" evidence="3">
    <location>
        <begin position="962"/>
        <end position="1021"/>
    </location>
</feature>
<accession>A0AAV4M321</accession>
<dbReference type="InterPro" id="IPR003029">
    <property type="entry name" value="S1_domain"/>
</dbReference>
<dbReference type="GO" id="GO:0003676">
    <property type="term" value="F:nucleic acid binding"/>
    <property type="evidence" value="ECO:0007669"/>
    <property type="project" value="InterPro"/>
</dbReference>
<keyword evidence="3" id="KW-0175">Coiled coil</keyword>
<evidence type="ECO:0000256" key="2">
    <source>
        <dbReference type="ARBA" id="ARBA00022835"/>
    </source>
</evidence>
<feature type="compositionally biased region" description="Basic and acidic residues" evidence="4">
    <location>
        <begin position="1406"/>
        <end position="1420"/>
    </location>
</feature>
<dbReference type="InterPro" id="IPR039771">
    <property type="entry name" value="Csl4"/>
</dbReference>
<feature type="compositionally biased region" description="Basic and acidic residues" evidence="4">
    <location>
        <begin position="537"/>
        <end position="548"/>
    </location>
</feature>
<dbReference type="GO" id="GO:0005737">
    <property type="term" value="C:cytoplasm"/>
    <property type="evidence" value="ECO:0007669"/>
    <property type="project" value="TreeGrafter"/>
</dbReference>
<organism evidence="6 7">
    <name type="scientific">Babesia caballi</name>
    <dbReference type="NCBI Taxonomy" id="5871"/>
    <lineage>
        <taxon>Eukaryota</taxon>
        <taxon>Sar</taxon>
        <taxon>Alveolata</taxon>
        <taxon>Apicomplexa</taxon>
        <taxon>Aconoidasida</taxon>
        <taxon>Piroplasmida</taxon>
        <taxon>Babesiidae</taxon>
        <taxon>Babesia</taxon>
    </lineage>
</organism>
<dbReference type="PROSITE" id="PS50126">
    <property type="entry name" value="S1"/>
    <property type="match status" value="1"/>
</dbReference>
<feature type="domain" description="S1 motif" evidence="5">
    <location>
        <begin position="2022"/>
        <end position="2100"/>
    </location>
</feature>
<comment type="subcellular location">
    <subcellularLocation>
        <location evidence="1">Nucleus</location>
        <location evidence="1">Nucleolus</location>
    </subcellularLocation>
</comment>
<keyword evidence="2" id="KW-0271">Exosome</keyword>
<evidence type="ECO:0000256" key="4">
    <source>
        <dbReference type="SAM" id="MobiDB-lite"/>
    </source>
</evidence>
<dbReference type="GeneID" id="94197751"/>
<feature type="compositionally biased region" description="Polar residues" evidence="4">
    <location>
        <begin position="1425"/>
        <end position="1437"/>
    </location>
</feature>
<dbReference type="Pfam" id="PF26254">
    <property type="entry name" value="Ig_TRAPPC9-Trs120_1st"/>
    <property type="match status" value="1"/>
</dbReference>
<dbReference type="InterPro" id="IPR058565">
    <property type="entry name" value="Ig_TRAPPC9_Trs120_1st"/>
</dbReference>
<dbReference type="GO" id="GO:0000176">
    <property type="term" value="C:nuclear exosome (RNase complex)"/>
    <property type="evidence" value="ECO:0007669"/>
    <property type="project" value="TreeGrafter"/>
</dbReference>
<feature type="region of interest" description="Disordered" evidence="4">
    <location>
        <begin position="1406"/>
        <end position="1437"/>
    </location>
</feature>
<feature type="region of interest" description="Disordered" evidence="4">
    <location>
        <begin position="446"/>
        <end position="554"/>
    </location>
</feature>
<dbReference type="PANTHER" id="PTHR12686">
    <property type="entry name" value="3'-5' EXORIBONUCLEASE CSL4-RELATED"/>
    <property type="match status" value="1"/>
</dbReference>
<dbReference type="PANTHER" id="PTHR12686:SF8">
    <property type="entry name" value="EXOSOME COMPLEX COMPONENT CSL4"/>
    <property type="match status" value="1"/>
</dbReference>
<evidence type="ECO:0000256" key="3">
    <source>
        <dbReference type="SAM" id="Coils"/>
    </source>
</evidence>
<dbReference type="GO" id="GO:0006396">
    <property type="term" value="P:RNA processing"/>
    <property type="evidence" value="ECO:0007669"/>
    <property type="project" value="InterPro"/>
</dbReference>
<feature type="region of interest" description="Disordered" evidence="4">
    <location>
        <begin position="703"/>
        <end position="729"/>
    </location>
</feature>
<reference evidence="6 7" key="1">
    <citation type="submission" date="2021-06" db="EMBL/GenBank/DDBJ databases">
        <title>Genome sequence of Babesia caballi.</title>
        <authorList>
            <person name="Yamagishi J."/>
            <person name="Kidaka T."/>
            <person name="Ochi A."/>
        </authorList>
    </citation>
    <scope>NUCLEOTIDE SEQUENCE [LARGE SCALE GENOMIC DNA]</scope>
    <source>
        <strain evidence="6">USDA-D6B2</strain>
    </source>
</reference>
<evidence type="ECO:0000259" key="5">
    <source>
        <dbReference type="PROSITE" id="PS50126"/>
    </source>
</evidence>
<name>A0AAV4M321_BABCB</name>
<sequence length="2149" mass="238233">MEAQACRPQLLERPLRSEEAYRALTAINVVVVRTPGTSEECYARCLGYLRTHMASLTVQDLRATQPSHEPGAHERYLLCIRQSETLTIAAEIEASYVSPQNVVDNILFPDVSSTAYVIGTSSKSDIVTEGALLNLCYVEEDHTQLLDAKLFYQGSVTACIIIHDTEVDNNQSLKDVFYAQVNRLYDRFGTSVVHMLCRSSRGLDLFSPDYLCPLYPWLKYNKRLNRLRVDTTLDGYANSTLNYITARETVILYNTTANLDYLLRELVIHCVVCVLRVLVGHLENDRFAESQLITRFDDAELISGLSRRQRLSLCAARTLKIHGDILMMLNNLPQAVSTYELAKRRCKATDDLLFRSLAGFSLAISLSALLQWRDLRRRKASDQSLYRQRSSQQADGKVMCGRIVVQPSSLHGSRSIVFIPKQSVEAVLPATSKPAAAPGHLLRLKTSSNQSPSQQATESVPEALSQPTFEPDLEAPSQATPEPNAEPHRNPKRPPPQPFVSDAGILIQDDHTAGKATGAPHCRHSADEPSFAESSEGEQHFRKQRSSDDYTQPVNKDSEKLLRTYLQAFQRSLQMATPPIQEMQICLILMLHYLRDRGHYMRLYWVISRILEFADRRLSPREVVNFLGYIIDFVRGGPCRRKWSFYNYLYEKRSLENGFELPPDRVDDMARCFGLVTCLPDFSPFDSSLHLPTLSRTRRGSWIVTPKDTPRDVPNESQQSTERFEERVPPRGTVTTSVLGQVKQCMPMGNHPNGSLPSHRDVSCYPKSTDSHPESMTCLTNAGSGWQDVPDSRPVVNRTPTLNAATHSAPNSAEMAQPSTQCHQPCDAKAASVGHAPETRASIQSTISCGDVGLYDGSGRLPLHLDSVTHRIVDVLGQTSACSFRRHSLVSPDLRLTHFSTIRQACLDLAMKQCEANQLRLPNAHLALIGVITAAADVSLRSKHIIGGKGGDDALHLFQSGVASTDDQDAELQNELENANDDHTEAATCAAIFPSGPTTTMDETSNDIALLRQRINEFNAACRLIADNGRSFLFNFDHLTLASDVADILHPPRRGYRRLLLSSYATSVPINVMYSNRRLVYTVGGHRGSNLVVPVVTGIDFVPPRRENDDLIHVKPRAPATTSPRPRSSGVKTDYVFTLRNCVGYRTRCLCNFVRVACLRRMHSTLSTTGSNSHRSSGRDGYCQTAAYAEQPLGPRCRVVNSAGGKGSKCRLTKLDPAHATVMKSSLVPHILQPHEEQPTPQTPPTAIYIDADAVQALDVRITNPLPIELLIQDLSLLTVGARVEVIRRRVSLRPLSKDQSVRLHFVPRTVGRLEIVGVTFRLLGTVRCSQLFLRVPMKVVAETVASIAADPGSLRPRVSEFIRDGRALSLRVGHTVYRPAVSYHSTRLEPKDDTRGNYDHVTCSESHRLGRRSEEDGRMRRSNTRVSSIMSHSTCQATPDPYASRLGVRGQASNDASVPQKVKLCPRDMCSICCLTRQKAKDLIALKAPRLELIEGEERLLYVTVHNDSVDVVLSDMAVSVLPVLDEPRALGEVMTLGDREFATMKQRTDSAKRASESVRNFRILADKACIMRGALTPMELPSHPDSARSHCSFESSTASVRSALTEPAALLPGATLYVPVFYRAAITESRYHVRVDYEYESRDGPVRSTVYKRVDLAVAKGISIGIEGMSVQPRVDFDFRAVLKHLRPPMLQVATLKELACFRHVFDNDDVDVALRVSNATAQPFLCFGGYNSSFVALPQSEASWTIGARRLLYVEAKQMRPSGFVQVLDHYMALRWSLENSRGGELRLSDLSYRRPQRVPGTRVSHRVFSKGEYKRAVLCQYSKPVLWRMKASGRPLPLFRYSRVPAVVHANLHHLVEAKIALDLSLSVRSTTLDSPRSRLTEEFCAKVPAGVPFQLSVYARNNGDVPVDDYVAVIVPFLYSTHGRPRGLSWTGALEQVGSQSLVPVSRFRAHCSSLVHRRVTASSELQTASFEVYKRQAPVAHLTLVAHECFIYGIAAAIMAPAVAIAPVACAGPAVGAVVIAQVARLTGGQVECCVVCIDGRPASEGFKGVITRSNIHESKTIDSTVYEWFRPGDFVRARVISTSDSKQLMLSTAQRDLGVIRIPSAEEEMIPISWKFFLGTKTGTVVKRKVAHPSAAADGSSK</sequence>
<dbReference type="Proteomes" id="UP001497744">
    <property type="component" value="Unassembled WGS sequence"/>
</dbReference>
<evidence type="ECO:0000313" key="7">
    <source>
        <dbReference type="Proteomes" id="UP001497744"/>
    </source>
</evidence>
<feature type="compositionally biased region" description="Polar residues" evidence="4">
    <location>
        <begin position="446"/>
        <end position="458"/>
    </location>
</feature>
<protein>
    <submittedName>
        <fullName evidence="6">3'-5' exoribonuclease</fullName>
    </submittedName>
</protein>
<dbReference type="Gene3D" id="2.40.50.140">
    <property type="entry name" value="Nucleic acid-binding proteins"/>
    <property type="match status" value="1"/>
</dbReference>
<evidence type="ECO:0000256" key="1">
    <source>
        <dbReference type="ARBA" id="ARBA00004604"/>
    </source>
</evidence>
<dbReference type="GO" id="GO:0005730">
    <property type="term" value="C:nucleolus"/>
    <property type="evidence" value="ECO:0007669"/>
    <property type="project" value="UniProtKB-SubCell"/>
</dbReference>